<protein>
    <submittedName>
        <fullName evidence="2">Uncharacterized protein</fullName>
    </submittedName>
</protein>
<dbReference type="AlphaFoldDB" id="A0AAV7NY26"/>
<dbReference type="Proteomes" id="UP001066276">
    <property type="component" value="Chromosome 8"/>
</dbReference>
<evidence type="ECO:0000256" key="1">
    <source>
        <dbReference type="SAM" id="MobiDB-lite"/>
    </source>
</evidence>
<gene>
    <name evidence="2" type="ORF">NDU88_007679</name>
</gene>
<sequence length="112" mass="12434">MLTLPPPTRKGIRHSPIPLNFRGEDGRKDQFAALEASSTRKRNQQTETTTQTGETEEETLQLKQAVTEDSLGCREPADRAREETPDSTVAREAFCDPSSHASREACPSQVHL</sequence>
<organism evidence="2 3">
    <name type="scientific">Pleurodeles waltl</name>
    <name type="common">Iberian ribbed newt</name>
    <dbReference type="NCBI Taxonomy" id="8319"/>
    <lineage>
        <taxon>Eukaryota</taxon>
        <taxon>Metazoa</taxon>
        <taxon>Chordata</taxon>
        <taxon>Craniata</taxon>
        <taxon>Vertebrata</taxon>
        <taxon>Euteleostomi</taxon>
        <taxon>Amphibia</taxon>
        <taxon>Batrachia</taxon>
        <taxon>Caudata</taxon>
        <taxon>Salamandroidea</taxon>
        <taxon>Salamandridae</taxon>
        <taxon>Pleurodelinae</taxon>
        <taxon>Pleurodeles</taxon>
    </lineage>
</organism>
<dbReference type="EMBL" id="JANPWB010000012">
    <property type="protein sequence ID" value="KAJ1119494.1"/>
    <property type="molecule type" value="Genomic_DNA"/>
</dbReference>
<feature type="region of interest" description="Disordered" evidence="1">
    <location>
        <begin position="1"/>
        <end position="112"/>
    </location>
</feature>
<proteinExistence type="predicted"/>
<comment type="caution">
    <text evidence="2">The sequence shown here is derived from an EMBL/GenBank/DDBJ whole genome shotgun (WGS) entry which is preliminary data.</text>
</comment>
<name>A0AAV7NY26_PLEWA</name>
<evidence type="ECO:0000313" key="3">
    <source>
        <dbReference type="Proteomes" id="UP001066276"/>
    </source>
</evidence>
<keyword evidence="3" id="KW-1185">Reference proteome</keyword>
<reference evidence="2" key="1">
    <citation type="journal article" date="2022" name="bioRxiv">
        <title>Sequencing and chromosome-scale assembly of the giantPleurodeles waltlgenome.</title>
        <authorList>
            <person name="Brown T."/>
            <person name="Elewa A."/>
            <person name="Iarovenko S."/>
            <person name="Subramanian E."/>
            <person name="Araus A.J."/>
            <person name="Petzold A."/>
            <person name="Susuki M."/>
            <person name="Suzuki K.-i.T."/>
            <person name="Hayashi T."/>
            <person name="Toyoda A."/>
            <person name="Oliveira C."/>
            <person name="Osipova E."/>
            <person name="Leigh N.D."/>
            <person name="Simon A."/>
            <person name="Yun M.H."/>
        </authorList>
    </citation>
    <scope>NUCLEOTIDE SEQUENCE</scope>
    <source>
        <strain evidence="2">20211129_DDA</strain>
        <tissue evidence="2">Liver</tissue>
    </source>
</reference>
<feature type="compositionally biased region" description="Basic and acidic residues" evidence="1">
    <location>
        <begin position="71"/>
        <end position="84"/>
    </location>
</feature>
<evidence type="ECO:0000313" key="2">
    <source>
        <dbReference type="EMBL" id="KAJ1119494.1"/>
    </source>
</evidence>
<accession>A0AAV7NY26</accession>